<evidence type="ECO:0000313" key="2">
    <source>
        <dbReference type="Proteomes" id="UP000076532"/>
    </source>
</evidence>
<name>A0A166MDJ0_9AGAM</name>
<dbReference type="EMBL" id="KV417529">
    <property type="protein sequence ID" value="KZP23893.1"/>
    <property type="molecule type" value="Genomic_DNA"/>
</dbReference>
<organism evidence="1 2">
    <name type="scientific">Athelia psychrophila</name>
    <dbReference type="NCBI Taxonomy" id="1759441"/>
    <lineage>
        <taxon>Eukaryota</taxon>
        <taxon>Fungi</taxon>
        <taxon>Dikarya</taxon>
        <taxon>Basidiomycota</taxon>
        <taxon>Agaricomycotina</taxon>
        <taxon>Agaricomycetes</taxon>
        <taxon>Agaricomycetidae</taxon>
        <taxon>Atheliales</taxon>
        <taxon>Atheliaceae</taxon>
        <taxon>Athelia</taxon>
    </lineage>
</organism>
<protein>
    <submittedName>
        <fullName evidence="1">Uncharacterized protein</fullName>
    </submittedName>
</protein>
<feature type="non-terminal residue" evidence="1">
    <location>
        <position position="232"/>
    </location>
</feature>
<proteinExistence type="predicted"/>
<gene>
    <name evidence="1" type="ORF">FIBSPDRAFT_684836</name>
</gene>
<dbReference type="AlphaFoldDB" id="A0A166MDJ0"/>
<dbReference type="OrthoDB" id="5946233at2759"/>
<keyword evidence="2" id="KW-1185">Reference proteome</keyword>
<dbReference type="Proteomes" id="UP000076532">
    <property type="component" value="Unassembled WGS sequence"/>
</dbReference>
<evidence type="ECO:0000313" key="1">
    <source>
        <dbReference type="EMBL" id="KZP23893.1"/>
    </source>
</evidence>
<sequence>MPLVTQSDPGSEYYRVANGQSLLRQWHDPILKGTSQDRWMRDKKNIPPEINWSQLRQRFTPGYKNVIKLGILEGWYDPADTLDCMIFHWVFIPYLQNELDKIMINIRYNKYWDRVNKTVKRADHNKVLPHGVPNDMYKNAEVYGALDFKVTAEAEAIDYVCALYALKDHDVFHLVPPTFAVLAKGFYIEMGSPATTRSNVWKVYLDLQRRFIALEAIPEQVEWHSSLMQARE</sequence>
<accession>A0A166MDJ0</accession>
<reference evidence="1 2" key="1">
    <citation type="journal article" date="2016" name="Mol. Biol. Evol.">
        <title>Comparative Genomics of Early-Diverging Mushroom-Forming Fungi Provides Insights into the Origins of Lignocellulose Decay Capabilities.</title>
        <authorList>
            <person name="Nagy L.G."/>
            <person name="Riley R."/>
            <person name="Tritt A."/>
            <person name="Adam C."/>
            <person name="Daum C."/>
            <person name="Floudas D."/>
            <person name="Sun H."/>
            <person name="Yadav J.S."/>
            <person name="Pangilinan J."/>
            <person name="Larsson K.H."/>
            <person name="Matsuura K."/>
            <person name="Barry K."/>
            <person name="Labutti K."/>
            <person name="Kuo R."/>
            <person name="Ohm R.A."/>
            <person name="Bhattacharya S.S."/>
            <person name="Shirouzu T."/>
            <person name="Yoshinaga Y."/>
            <person name="Martin F.M."/>
            <person name="Grigoriev I.V."/>
            <person name="Hibbett D.S."/>
        </authorList>
    </citation>
    <scope>NUCLEOTIDE SEQUENCE [LARGE SCALE GENOMIC DNA]</scope>
    <source>
        <strain evidence="1 2">CBS 109695</strain>
    </source>
</reference>